<evidence type="ECO:0008006" key="3">
    <source>
        <dbReference type="Google" id="ProtNLM"/>
    </source>
</evidence>
<dbReference type="PANTHER" id="PTHR48475">
    <property type="entry name" value="RIBONUCLEASE H"/>
    <property type="match status" value="1"/>
</dbReference>
<dbReference type="EMBL" id="QGNW01001610">
    <property type="protein sequence ID" value="RVW35265.1"/>
    <property type="molecule type" value="Genomic_DNA"/>
</dbReference>
<dbReference type="AlphaFoldDB" id="A0A438DIF7"/>
<dbReference type="Gene3D" id="1.10.340.70">
    <property type="match status" value="1"/>
</dbReference>
<name>A0A438DIF7_VITVI</name>
<accession>A0A438DIF7</accession>
<evidence type="ECO:0000313" key="2">
    <source>
        <dbReference type="Proteomes" id="UP000288805"/>
    </source>
</evidence>
<comment type="caution">
    <text evidence="1">The sequence shown here is derived from an EMBL/GenBank/DDBJ whole genome shotgun (WGS) entry which is preliminary data.</text>
</comment>
<proteinExistence type="predicted"/>
<reference evidence="1 2" key="1">
    <citation type="journal article" date="2018" name="PLoS Genet.">
        <title>Population sequencing reveals clonal diversity and ancestral inbreeding in the grapevine cultivar Chardonnay.</title>
        <authorList>
            <person name="Roach M.J."/>
            <person name="Johnson D.L."/>
            <person name="Bohlmann J."/>
            <person name="van Vuuren H.J."/>
            <person name="Jones S.J."/>
            <person name="Pretorius I.S."/>
            <person name="Schmidt S.A."/>
            <person name="Borneman A.R."/>
        </authorList>
    </citation>
    <scope>NUCLEOTIDE SEQUENCE [LARGE SCALE GENOMIC DNA]</scope>
    <source>
        <strain evidence="2">cv. Chardonnay</strain>
        <tissue evidence="1">Leaf</tissue>
    </source>
</reference>
<dbReference type="PANTHER" id="PTHR48475:SF2">
    <property type="entry name" value="RIBONUCLEASE H"/>
    <property type="match status" value="1"/>
</dbReference>
<protein>
    <recommendedName>
        <fullName evidence="3">Integrase zinc-binding domain-containing protein</fullName>
    </recommendedName>
</protein>
<organism evidence="1 2">
    <name type="scientific">Vitis vinifera</name>
    <name type="common">Grape</name>
    <dbReference type="NCBI Taxonomy" id="29760"/>
    <lineage>
        <taxon>Eukaryota</taxon>
        <taxon>Viridiplantae</taxon>
        <taxon>Streptophyta</taxon>
        <taxon>Embryophyta</taxon>
        <taxon>Tracheophyta</taxon>
        <taxon>Spermatophyta</taxon>
        <taxon>Magnoliopsida</taxon>
        <taxon>eudicotyledons</taxon>
        <taxon>Gunneridae</taxon>
        <taxon>Pentapetalae</taxon>
        <taxon>rosids</taxon>
        <taxon>Vitales</taxon>
        <taxon>Vitaceae</taxon>
        <taxon>Viteae</taxon>
        <taxon>Vitis</taxon>
    </lineage>
</organism>
<gene>
    <name evidence="1" type="ORF">CK203_085866</name>
</gene>
<dbReference type="Proteomes" id="UP000288805">
    <property type="component" value="Unassembled WGS sequence"/>
</dbReference>
<evidence type="ECO:0000313" key="1">
    <source>
        <dbReference type="EMBL" id="RVW35265.1"/>
    </source>
</evidence>
<sequence>MFLLGLHYIGLNYQRGLVKWVVELSEFDLWNLPYLSLKVQVLEDFIIEWLDFEDRSDQKTMEWWILYVDGASHGVEMGIRLVLQSPIGEHLEQIASHLDIQSDSQLMVNQVQDNQSILEKEQVSQVHDAHGSWMEPIIKCLETGELPNDELQANRIRIKSARCSMIGDQLYERSYSGPYLKCLDPEEAKYVLSELHEGVCGNHPDGRTLAPRAHTQVYYWPTMHKDAQELV</sequence>